<dbReference type="InterPro" id="IPR009739">
    <property type="entry name" value="LprI-like_N"/>
</dbReference>
<dbReference type="EMBL" id="BMXI01000005">
    <property type="protein sequence ID" value="GHC50554.1"/>
    <property type="molecule type" value="Genomic_DNA"/>
</dbReference>
<dbReference type="Proteomes" id="UP000644507">
    <property type="component" value="Unassembled WGS sequence"/>
</dbReference>
<feature type="domain" description="Lysozyme inhibitor LprI-like N-terminal" evidence="1">
    <location>
        <begin position="24"/>
        <end position="99"/>
    </location>
</feature>
<dbReference type="AlphaFoldDB" id="A0A918TKS1"/>
<dbReference type="Pfam" id="PF07007">
    <property type="entry name" value="LprI"/>
    <property type="match status" value="1"/>
</dbReference>
<evidence type="ECO:0000259" key="1">
    <source>
        <dbReference type="Pfam" id="PF07007"/>
    </source>
</evidence>
<accession>A0A918TKS1</accession>
<evidence type="ECO:0000313" key="3">
    <source>
        <dbReference type="Proteomes" id="UP000644507"/>
    </source>
</evidence>
<organism evidence="2 3">
    <name type="scientific">Roseibacillus persicicus</name>
    <dbReference type="NCBI Taxonomy" id="454148"/>
    <lineage>
        <taxon>Bacteria</taxon>
        <taxon>Pseudomonadati</taxon>
        <taxon>Verrucomicrobiota</taxon>
        <taxon>Verrucomicrobiia</taxon>
        <taxon>Verrucomicrobiales</taxon>
        <taxon>Verrucomicrobiaceae</taxon>
        <taxon>Roseibacillus</taxon>
    </lineage>
</organism>
<protein>
    <recommendedName>
        <fullName evidence="1">Lysozyme inhibitor LprI-like N-terminal domain-containing protein</fullName>
    </recommendedName>
</protein>
<dbReference type="Gene3D" id="1.20.1270.180">
    <property type="match status" value="1"/>
</dbReference>
<gene>
    <name evidence="2" type="ORF">GCM10007100_15880</name>
</gene>
<dbReference type="RefSeq" id="WP_189569377.1">
    <property type="nucleotide sequence ID" value="NZ_BMXI01000005.1"/>
</dbReference>
<name>A0A918TKS1_9BACT</name>
<reference evidence="2" key="2">
    <citation type="submission" date="2020-09" db="EMBL/GenBank/DDBJ databases">
        <authorList>
            <person name="Sun Q."/>
            <person name="Kim S."/>
        </authorList>
    </citation>
    <scope>NUCLEOTIDE SEQUENCE</scope>
    <source>
        <strain evidence="2">KCTC 12988</strain>
    </source>
</reference>
<proteinExistence type="predicted"/>
<comment type="caution">
    <text evidence="2">The sequence shown here is derived from an EMBL/GenBank/DDBJ whole genome shotgun (WGS) entry which is preliminary data.</text>
</comment>
<evidence type="ECO:0000313" key="2">
    <source>
        <dbReference type="EMBL" id="GHC50554.1"/>
    </source>
</evidence>
<sequence>MKQLAVISLAVTLLCPNLFSEPSAKEQFETQDNVLNRVYGELKKELEAYQFAIVQKEQRDWVEYRDYISEAQRGYEGTSDEEAQLEMAAGLTESRVQWLQAWKTAGEHEGLEGEYRDSYGGFLQIVKEGDQHYFALHVVRGPSFHLGIIGGKLRVNGHSAWFETRDEHDGKEAWLTFVPKEDGSGRIRIVSENARHLHGARAYFDGSYLRLGEVSAEDRKRVISGELE</sequence>
<reference evidence="2" key="1">
    <citation type="journal article" date="2014" name="Int. J. Syst. Evol. Microbiol.">
        <title>Complete genome sequence of Corynebacterium casei LMG S-19264T (=DSM 44701T), isolated from a smear-ripened cheese.</title>
        <authorList>
            <consortium name="US DOE Joint Genome Institute (JGI-PGF)"/>
            <person name="Walter F."/>
            <person name="Albersmeier A."/>
            <person name="Kalinowski J."/>
            <person name="Ruckert C."/>
        </authorList>
    </citation>
    <scope>NUCLEOTIDE SEQUENCE</scope>
    <source>
        <strain evidence="2">KCTC 12988</strain>
    </source>
</reference>
<keyword evidence="3" id="KW-1185">Reference proteome</keyword>